<dbReference type="EnsemblPlants" id="PNT61720">
    <property type="protein sequence ID" value="PNT61720"/>
    <property type="gene ID" value="BRADI_5g19527v3"/>
</dbReference>
<dbReference type="InParanoid" id="A0A2K2CI74"/>
<dbReference type="Proteomes" id="UP000008810">
    <property type="component" value="Chromosome 5"/>
</dbReference>
<sequence>MWCPFCHTVEETAIHILGDDCRFARTIWGLIAGWTGNQLFHPSSWADTSSIRLWWADRIASTKPLGKLPAKAFASVFLLTLWEMCKERNRRVFQHKLNPPAAVLALIKEEATLWKRAGARIGELTSGADDVP</sequence>
<organism evidence="1">
    <name type="scientific">Brachypodium distachyon</name>
    <name type="common">Purple false brome</name>
    <name type="synonym">Trachynia distachya</name>
    <dbReference type="NCBI Taxonomy" id="15368"/>
    <lineage>
        <taxon>Eukaryota</taxon>
        <taxon>Viridiplantae</taxon>
        <taxon>Streptophyta</taxon>
        <taxon>Embryophyta</taxon>
        <taxon>Tracheophyta</taxon>
        <taxon>Spermatophyta</taxon>
        <taxon>Magnoliopsida</taxon>
        <taxon>Liliopsida</taxon>
        <taxon>Poales</taxon>
        <taxon>Poaceae</taxon>
        <taxon>BOP clade</taxon>
        <taxon>Pooideae</taxon>
        <taxon>Stipodae</taxon>
        <taxon>Brachypodieae</taxon>
        <taxon>Brachypodium</taxon>
    </lineage>
</organism>
<reference evidence="1 2" key="1">
    <citation type="journal article" date="2010" name="Nature">
        <title>Genome sequencing and analysis of the model grass Brachypodium distachyon.</title>
        <authorList>
            <consortium name="International Brachypodium Initiative"/>
        </authorList>
    </citation>
    <scope>NUCLEOTIDE SEQUENCE [LARGE SCALE GENOMIC DNA]</scope>
    <source>
        <strain evidence="1 2">Bd21</strain>
    </source>
</reference>
<dbReference type="OrthoDB" id="691180at2759"/>
<evidence type="ECO:0000313" key="1">
    <source>
        <dbReference type="EMBL" id="PNT61720.1"/>
    </source>
</evidence>
<evidence type="ECO:0000313" key="3">
    <source>
        <dbReference type="Proteomes" id="UP000008810"/>
    </source>
</evidence>
<dbReference type="Gramene" id="PNT61720">
    <property type="protein sequence ID" value="PNT61720"/>
    <property type="gene ID" value="BRADI_5g19527v3"/>
</dbReference>
<reference evidence="2" key="3">
    <citation type="submission" date="2018-08" db="UniProtKB">
        <authorList>
            <consortium name="EnsemblPlants"/>
        </authorList>
    </citation>
    <scope>IDENTIFICATION</scope>
    <source>
        <strain evidence="2">cv. Bd21</strain>
    </source>
</reference>
<name>A0A2K2CI74_BRADI</name>
<dbReference type="PANTHER" id="PTHR47746:SF75">
    <property type="entry name" value="AMINOTRANSFERASE-LIKE PLANT MOBILE DOMAIN-CONTAINING PROTEIN"/>
    <property type="match status" value="1"/>
</dbReference>
<dbReference type="EMBL" id="CM000884">
    <property type="protein sequence ID" value="PNT61720.1"/>
    <property type="molecule type" value="Genomic_DNA"/>
</dbReference>
<accession>A0A2K2CI74</accession>
<keyword evidence="3" id="KW-1185">Reference proteome</keyword>
<dbReference type="PANTHER" id="PTHR47746">
    <property type="entry name" value="ZF-RVT DOMAIN-CONTAINING PROTEIN"/>
    <property type="match status" value="1"/>
</dbReference>
<gene>
    <name evidence="1" type="ORF">BRADI_5g19527v3</name>
</gene>
<reference evidence="1" key="2">
    <citation type="submission" date="2017-06" db="EMBL/GenBank/DDBJ databases">
        <title>WGS assembly of Brachypodium distachyon.</title>
        <authorList>
            <consortium name="The International Brachypodium Initiative"/>
            <person name="Lucas S."/>
            <person name="Harmon-Smith M."/>
            <person name="Lail K."/>
            <person name="Tice H."/>
            <person name="Grimwood J."/>
            <person name="Bruce D."/>
            <person name="Barry K."/>
            <person name="Shu S."/>
            <person name="Lindquist E."/>
            <person name="Wang M."/>
            <person name="Pitluck S."/>
            <person name="Vogel J.P."/>
            <person name="Garvin D.F."/>
            <person name="Mockler T.C."/>
            <person name="Schmutz J."/>
            <person name="Rokhsar D."/>
            <person name="Bevan M.W."/>
        </authorList>
    </citation>
    <scope>NUCLEOTIDE SEQUENCE</scope>
    <source>
        <strain evidence="1">Bd21</strain>
    </source>
</reference>
<evidence type="ECO:0008006" key="4">
    <source>
        <dbReference type="Google" id="ProtNLM"/>
    </source>
</evidence>
<protein>
    <recommendedName>
        <fullName evidence="4">Reverse transcriptase zinc-binding domain-containing protein</fullName>
    </recommendedName>
</protein>
<dbReference type="AlphaFoldDB" id="A0A2K2CI74"/>
<proteinExistence type="predicted"/>
<evidence type="ECO:0000313" key="2">
    <source>
        <dbReference type="EnsemblPlants" id="PNT61720"/>
    </source>
</evidence>